<dbReference type="OrthoDB" id="423559at2759"/>
<protein>
    <submittedName>
        <fullName evidence="14">Uncharacterized protein</fullName>
    </submittedName>
</protein>
<keyword evidence="3" id="KW-0547">Nucleotide-binding</keyword>
<dbReference type="Pfam" id="PF00271">
    <property type="entry name" value="Helicase_C"/>
    <property type="match status" value="1"/>
</dbReference>
<dbReference type="SMART" id="SM00184">
    <property type="entry name" value="RING"/>
    <property type="match status" value="1"/>
</dbReference>
<evidence type="ECO:0000256" key="8">
    <source>
        <dbReference type="ARBA" id="ARBA00022840"/>
    </source>
</evidence>
<evidence type="ECO:0000259" key="12">
    <source>
        <dbReference type="PROSITE" id="PS51192"/>
    </source>
</evidence>
<dbReference type="PROSITE" id="PS00518">
    <property type="entry name" value="ZF_RING_1"/>
    <property type="match status" value="1"/>
</dbReference>
<dbReference type="InterPro" id="IPR017907">
    <property type="entry name" value="Znf_RING_CS"/>
</dbReference>
<dbReference type="CDD" id="cd18793">
    <property type="entry name" value="SF2_C_SNF"/>
    <property type="match status" value="1"/>
</dbReference>
<dbReference type="SMART" id="SM00490">
    <property type="entry name" value="HELICc"/>
    <property type="match status" value="1"/>
</dbReference>
<evidence type="ECO:0000259" key="11">
    <source>
        <dbReference type="PROSITE" id="PS50089"/>
    </source>
</evidence>
<feature type="compositionally biased region" description="Basic and acidic residues" evidence="10">
    <location>
        <begin position="658"/>
        <end position="680"/>
    </location>
</feature>
<keyword evidence="5" id="KW-0378">Hydrolase</keyword>
<reference evidence="14 15" key="1">
    <citation type="submission" date="2019-02" db="EMBL/GenBank/DDBJ databases">
        <title>Genome sequencing of the rare red list fungi Bondarzewia mesenterica.</title>
        <authorList>
            <person name="Buettner E."/>
            <person name="Kellner H."/>
        </authorList>
    </citation>
    <scope>NUCLEOTIDE SEQUENCE [LARGE SCALE GENOMIC DNA]</scope>
    <source>
        <strain evidence="14 15">DSM 108281</strain>
    </source>
</reference>
<name>A0A4S4LP58_9AGAM</name>
<keyword evidence="4 9" id="KW-0863">Zinc-finger</keyword>
<dbReference type="PROSITE" id="PS51194">
    <property type="entry name" value="HELICASE_CTER"/>
    <property type="match status" value="1"/>
</dbReference>
<feature type="compositionally biased region" description="Polar residues" evidence="10">
    <location>
        <begin position="774"/>
        <end position="789"/>
    </location>
</feature>
<dbReference type="PANTHER" id="PTHR45626">
    <property type="entry name" value="TRANSCRIPTION TERMINATION FACTOR 2-RELATED"/>
    <property type="match status" value="1"/>
</dbReference>
<dbReference type="Proteomes" id="UP000310158">
    <property type="component" value="Unassembled WGS sequence"/>
</dbReference>
<dbReference type="PANTHER" id="PTHR45626:SF16">
    <property type="entry name" value="ATP-DEPENDENT HELICASE ULS1"/>
    <property type="match status" value="1"/>
</dbReference>
<dbReference type="InterPro" id="IPR050628">
    <property type="entry name" value="SNF2_RAD54_helicase_TF"/>
</dbReference>
<dbReference type="GO" id="GO:0004386">
    <property type="term" value="F:helicase activity"/>
    <property type="evidence" value="ECO:0007669"/>
    <property type="project" value="UniProtKB-KW"/>
</dbReference>
<feature type="region of interest" description="Disordered" evidence="10">
    <location>
        <begin position="1"/>
        <end position="29"/>
    </location>
</feature>
<accession>A0A4S4LP58</accession>
<dbReference type="InterPro" id="IPR049730">
    <property type="entry name" value="SNF2/RAD54-like_C"/>
</dbReference>
<gene>
    <name evidence="14" type="ORF">EW146_g6890</name>
</gene>
<feature type="compositionally biased region" description="Basic and acidic residues" evidence="10">
    <location>
        <begin position="726"/>
        <end position="738"/>
    </location>
</feature>
<dbReference type="Gene3D" id="3.40.50.300">
    <property type="entry name" value="P-loop containing nucleotide triphosphate hydrolases"/>
    <property type="match status" value="1"/>
</dbReference>
<dbReference type="InterPro" id="IPR013083">
    <property type="entry name" value="Znf_RING/FYVE/PHD"/>
</dbReference>
<dbReference type="InterPro" id="IPR038718">
    <property type="entry name" value="SNF2-like_sf"/>
</dbReference>
<dbReference type="GO" id="GO:0005737">
    <property type="term" value="C:cytoplasm"/>
    <property type="evidence" value="ECO:0007669"/>
    <property type="project" value="TreeGrafter"/>
</dbReference>
<evidence type="ECO:0000259" key="13">
    <source>
        <dbReference type="PROSITE" id="PS51194"/>
    </source>
</evidence>
<organism evidence="14 15">
    <name type="scientific">Bondarzewia mesenterica</name>
    <dbReference type="NCBI Taxonomy" id="1095465"/>
    <lineage>
        <taxon>Eukaryota</taxon>
        <taxon>Fungi</taxon>
        <taxon>Dikarya</taxon>
        <taxon>Basidiomycota</taxon>
        <taxon>Agaricomycotina</taxon>
        <taxon>Agaricomycetes</taxon>
        <taxon>Russulales</taxon>
        <taxon>Bondarzewiaceae</taxon>
        <taxon>Bondarzewia</taxon>
    </lineage>
</organism>
<feature type="region of interest" description="Disordered" evidence="10">
    <location>
        <begin position="773"/>
        <end position="793"/>
    </location>
</feature>
<evidence type="ECO:0000313" key="15">
    <source>
        <dbReference type="Proteomes" id="UP000310158"/>
    </source>
</evidence>
<evidence type="ECO:0000313" key="14">
    <source>
        <dbReference type="EMBL" id="THH13318.1"/>
    </source>
</evidence>
<evidence type="ECO:0000256" key="4">
    <source>
        <dbReference type="ARBA" id="ARBA00022771"/>
    </source>
</evidence>
<dbReference type="PROSITE" id="PS51192">
    <property type="entry name" value="HELICASE_ATP_BIND_1"/>
    <property type="match status" value="1"/>
</dbReference>
<dbReference type="CDD" id="cd18008">
    <property type="entry name" value="DEXDc_SHPRH-like"/>
    <property type="match status" value="1"/>
</dbReference>
<dbReference type="GO" id="GO:0005634">
    <property type="term" value="C:nucleus"/>
    <property type="evidence" value="ECO:0007669"/>
    <property type="project" value="TreeGrafter"/>
</dbReference>
<dbReference type="Gene3D" id="3.40.50.10810">
    <property type="entry name" value="Tandem AAA-ATPase domain"/>
    <property type="match status" value="1"/>
</dbReference>
<dbReference type="SUPFAM" id="SSF57850">
    <property type="entry name" value="RING/U-box"/>
    <property type="match status" value="1"/>
</dbReference>
<dbReference type="InterPro" id="IPR001841">
    <property type="entry name" value="Znf_RING"/>
</dbReference>
<feature type="domain" description="Helicase ATP-binding" evidence="12">
    <location>
        <begin position="211"/>
        <end position="411"/>
    </location>
</feature>
<dbReference type="InterPro" id="IPR027417">
    <property type="entry name" value="P-loop_NTPase"/>
</dbReference>
<evidence type="ECO:0000256" key="10">
    <source>
        <dbReference type="SAM" id="MobiDB-lite"/>
    </source>
</evidence>
<keyword evidence="8" id="KW-0067">ATP-binding</keyword>
<dbReference type="EMBL" id="SGPL01000365">
    <property type="protein sequence ID" value="THH13318.1"/>
    <property type="molecule type" value="Genomic_DNA"/>
</dbReference>
<dbReference type="GO" id="GO:0005524">
    <property type="term" value="F:ATP binding"/>
    <property type="evidence" value="ECO:0007669"/>
    <property type="project" value="UniProtKB-KW"/>
</dbReference>
<proteinExistence type="inferred from homology"/>
<keyword evidence="6" id="KW-0347">Helicase</keyword>
<evidence type="ECO:0000256" key="2">
    <source>
        <dbReference type="ARBA" id="ARBA00022723"/>
    </source>
</evidence>
<keyword evidence="7" id="KW-0862">Zinc</keyword>
<dbReference type="GO" id="GO:0016787">
    <property type="term" value="F:hydrolase activity"/>
    <property type="evidence" value="ECO:0007669"/>
    <property type="project" value="UniProtKB-KW"/>
</dbReference>
<comment type="caution">
    <text evidence="14">The sequence shown here is derived from an EMBL/GenBank/DDBJ whole genome shotgun (WGS) entry which is preliminary data.</text>
</comment>
<evidence type="ECO:0000256" key="6">
    <source>
        <dbReference type="ARBA" id="ARBA00022806"/>
    </source>
</evidence>
<dbReference type="GO" id="GO:0008270">
    <property type="term" value="F:zinc ion binding"/>
    <property type="evidence" value="ECO:0007669"/>
    <property type="project" value="UniProtKB-KW"/>
</dbReference>
<evidence type="ECO:0000256" key="5">
    <source>
        <dbReference type="ARBA" id="ARBA00022801"/>
    </source>
</evidence>
<evidence type="ECO:0000256" key="3">
    <source>
        <dbReference type="ARBA" id="ARBA00022741"/>
    </source>
</evidence>
<dbReference type="AlphaFoldDB" id="A0A4S4LP58"/>
<feature type="region of interest" description="Disordered" evidence="10">
    <location>
        <begin position="658"/>
        <end position="688"/>
    </location>
</feature>
<keyword evidence="2" id="KW-0479">Metal-binding</keyword>
<dbReference type="InterPro" id="IPR001650">
    <property type="entry name" value="Helicase_C-like"/>
</dbReference>
<dbReference type="InterPro" id="IPR000330">
    <property type="entry name" value="SNF2_N"/>
</dbReference>
<feature type="domain" description="RING-type" evidence="11">
    <location>
        <begin position="568"/>
        <end position="638"/>
    </location>
</feature>
<evidence type="ECO:0000256" key="1">
    <source>
        <dbReference type="ARBA" id="ARBA00007025"/>
    </source>
</evidence>
<comment type="similarity">
    <text evidence="1">Belongs to the SNF2/RAD54 helicase family.</text>
</comment>
<dbReference type="Gene3D" id="3.30.40.10">
    <property type="entry name" value="Zinc/RING finger domain, C3HC4 (zinc finger)"/>
    <property type="match status" value="1"/>
</dbReference>
<dbReference type="InterPro" id="IPR014001">
    <property type="entry name" value="Helicase_ATP-bd"/>
</dbReference>
<evidence type="ECO:0000256" key="7">
    <source>
        <dbReference type="ARBA" id="ARBA00022833"/>
    </source>
</evidence>
<dbReference type="Pfam" id="PF00176">
    <property type="entry name" value="SNF2-rel_dom"/>
    <property type="match status" value="1"/>
</dbReference>
<feature type="domain" description="Helicase C-terminal" evidence="13">
    <location>
        <begin position="811"/>
        <end position="967"/>
    </location>
</feature>
<evidence type="ECO:0000256" key="9">
    <source>
        <dbReference type="PROSITE-ProRule" id="PRU00175"/>
    </source>
</evidence>
<feature type="region of interest" description="Disordered" evidence="10">
    <location>
        <begin position="703"/>
        <end position="740"/>
    </location>
</feature>
<sequence length="992" mass="110530">MSKQDRNPSQKSRILAALDSGVLPEDAGNADTKLSIHDFFLGAGQKRKRDSPAGSRTSTPGPSNKRHASQSHKDRLNQLPSGLLASTQSPDTTVRSEPGGSVIDALSLLTQSSVMALRGDGFQLNYDNESPLSRYDVGGPDQLQRMAEFVSRSIDNLSSGLLVKDGLKYLGMKEFVLFAVLDVLNAKDLLPGLEVRLIPHQIIGVSWMLMQEKETVYNGGIMADDMGLGKPVCTICRAAAYFCACAGKTVQMIATMAMNMPEIDEKHRTTLIVVPAALLHQWKEELEAKTNGVFSVHIHHGKEKLKTLSAMQSKDVIITTYQTLNLEFTVKDPDVEEYEELDWLLQYGGLLAKMKWYRIVLDEAQFIRNRATRSSKTVARLRAKYRWMLTGTPVTNSLADIYGLIRFGHFRPWNDWESFDSYIARVQVEDPPLAGARAQEVLKPVMLRRTKNAQLEGKPLLTLPPKSIKIVPLEFSSDEREFYDSFEKRAKIRLGRFLRENTMLKKSQAEGYEDPSLLVGSESDKELGRAKRIMGAQWVDKVRKRALQQARAIELDFTDEGEDEDLTCPVCHDMFINDSGRVLQCGHEICFDCLLDISHSPIAHDGIFGYGNEKQNLQVEKEFEAAEAKGLRPCPTCKKMTDFSQQAVFKSSAFHPSEEEVREYARSERQRGKEAVKPEETSSSMQFSSLIDQVDTSAELVELSSDDEDEMPDLSTILKGGQGKGKGKEDAKRKREGGAEADDTILDITMGDITRDLPPFAVSASDDGDFLHQHTCNGQNGGESRSAPSESMVATWRRGDDDLEPSAKMLALIKLLKEADIYGDKTIVYSQWTSMLDLVETLFARYGIQSLRYDGKMSRDARDRALVSFKKAGGPKVILISTKSGGVGLNLVAANRVVNMDLSWNYAAESQAYDRVHRLGQEKDVFVKRLVVRDTIEERMLKLQDLKVGLSDAALGEGTGIKLHKMSVKEIKQLFGMTPVQKPNGENGENSQ</sequence>
<dbReference type="GO" id="GO:0000724">
    <property type="term" value="P:double-strand break repair via homologous recombination"/>
    <property type="evidence" value="ECO:0007669"/>
    <property type="project" value="TreeGrafter"/>
</dbReference>
<dbReference type="SUPFAM" id="SSF52540">
    <property type="entry name" value="P-loop containing nucleoside triphosphate hydrolases"/>
    <property type="match status" value="2"/>
</dbReference>
<dbReference type="GO" id="GO:0008094">
    <property type="term" value="F:ATP-dependent activity, acting on DNA"/>
    <property type="evidence" value="ECO:0007669"/>
    <property type="project" value="TreeGrafter"/>
</dbReference>
<dbReference type="SMART" id="SM00487">
    <property type="entry name" value="DEXDc"/>
    <property type="match status" value="1"/>
</dbReference>
<keyword evidence="15" id="KW-1185">Reference proteome</keyword>
<feature type="region of interest" description="Disordered" evidence="10">
    <location>
        <begin position="41"/>
        <end position="75"/>
    </location>
</feature>
<dbReference type="PROSITE" id="PS50089">
    <property type="entry name" value="ZF_RING_2"/>
    <property type="match status" value="1"/>
</dbReference>